<reference evidence="1 2" key="1">
    <citation type="submission" date="2018-01" db="EMBL/GenBank/DDBJ databases">
        <title>Genome Sequencing and Assembly of Anaerobacter polyendosporus strain CT4.</title>
        <authorList>
            <person name="Tachaapaikoon C."/>
            <person name="Sutheeworapong S."/>
            <person name="Jenjaroenpun P."/>
            <person name="Wongsurawat T."/>
            <person name="Nookeaw I."/>
            <person name="Cheawchanlertfa P."/>
            <person name="Kosugi A."/>
            <person name="Cheevadhanarak S."/>
            <person name="Ratanakhanokchai K."/>
        </authorList>
    </citation>
    <scope>NUCLEOTIDE SEQUENCE [LARGE SCALE GENOMIC DNA]</scope>
    <source>
        <strain evidence="1 2">CT4</strain>
    </source>
</reference>
<evidence type="ECO:0000313" key="1">
    <source>
        <dbReference type="EMBL" id="QAA32303.1"/>
    </source>
</evidence>
<evidence type="ECO:0008006" key="3">
    <source>
        <dbReference type="Google" id="ProtNLM"/>
    </source>
</evidence>
<keyword evidence="2" id="KW-1185">Reference proteome</keyword>
<dbReference type="EMBL" id="CP025746">
    <property type="protein sequence ID" value="QAA32303.1"/>
    <property type="molecule type" value="Genomic_DNA"/>
</dbReference>
<dbReference type="RefSeq" id="WP_128213091.1">
    <property type="nucleotide sequence ID" value="NZ_CP025746.1"/>
</dbReference>
<organism evidence="1 2">
    <name type="scientific">Clostridium manihotivorum</name>
    <dbReference type="NCBI Taxonomy" id="2320868"/>
    <lineage>
        <taxon>Bacteria</taxon>
        <taxon>Bacillati</taxon>
        <taxon>Bacillota</taxon>
        <taxon>Clostridia</taxon>
        <taxon>Eubacteriales</taxon>
        <taxon>Clostridiaceae</taxon>
        <taxon>Clostridium</taxon>
    </lineage>
</organism>
<dbReference type="KEGG" id="cmah:C1I91_12020"/>
<dbReference type="Proteomes" id="UP000286268">
    <property type="component" value="Chromosome"/>
</dbReference>
<sequence length="250" mass="28913">MTRELEDYSDNVDLKNITAVKDYKLNLRRETQHFIIDYTEFDQPCIDKVSDVLENNYARITTNFKQQLEEKLIIELHPDHKQLHVALGFPDAPDWVRGGLGVGKIAIASPLNPPPGSEFHNVLNTAVHEFVHIIVNRINENTPRWLNEGIAGYEAKDNNENWIIQTVKSGLLNNTVPTFSELDTGDDFETFFNRDGYQYSYTIVEAIVKLFDYEKLCNFIKSPNSFVDSFGLTEAELQNKWIDYIRKNYC</sequence>
<dbReference type="OrthoDB" id="9787613at2"/>
<name>A0A410DSR4_9CLOT</name>
<gene>
    <name evidence="1" type="ORF">C1I91_12020</name>
</gene>
<dbReference type="AlphaFoldDB" id="A0A410DSR4"/>
<proteinExistence type="predicted"/>
<protein>
    <recommendedName>
        <fullName evidence="3">Peptidase MA-like domain-containing protein</fullName>
    </recommendedName>
</protein>
<evidence type="ECO:0000313" key="2">
    <source>
        <dbReference type="Proteomes" id="UP000286268"/>
    </source>
</evidence>
<accession>A0A410DSR4</accession>